<dbReference type="EMBL" id="BARU01001902">
    <property type="protein sequence ID" value="GAH21980.1"/>
    <property type="molecule type" value="Genomic_DNA"/>
</dbReference>
<evidence type="ECO:0000313" key="1">
    <source>
        <dbReference type="EMBL" id="GAH21980.1"/>
    </source>
</evidence>
<name>X1ENU4_9ZZZZ</name>
<proteinExistence type="predicted"/>
<sequence>MLARDDINIDNLKSLLGHKLLSSTEVYLHTLPQELFKKIRGKKDIEEKQTDLNNLYKQFLTTQKDLASQVKLIINNALKE</sequence>
<organism evidence="1">
    <name type="scientific">marine sediment metagenome</name>
    <dbReference type="NCBI Taxonomy" id="412755"/>
    <lineage>
        <taxon>unclassified sequences</taxon>
        <taxon>metagenomes</taxon>
        <taxon>ecological metagenomes</taxon>
    </lineage>
</organism>
<reference evidence="1" key="1">
    <citation type="journal article" date="2014" name="Front. Microbiol.">
        <title>High frequency of phylogenetically diverse reductive dehalogenase-homologous genes in deep subseafloor sedimentary metagenomes.</title>
        <authorList>
            <person name="Kawai M."/>
            <person name="Futagami T."/>
            <person name="Toyoda A."/>
            <person name="Takaki Y."/>
            <person name="Nishi S."/>
            <person name="Hori S."/>
            <person name="Arai W."/>
            <person name="Tsubouchi T."/>
            <person name="Morono Y."/>
            <person name="Uchiyama I."/>
            <person name="Ito T."/>
            <person name="Fujiyama A."/>
            <person name="Inagaki F."/>
            <person name="Takami H."/>
        </authorList>
    </citation>
    <scope>NUCLEOTIDE SEQUENCE</scope>
    <source>
        <strain evidence="1">Expedition CK06-06</strain>
    </source>
</reference>
<comment type="caution">
    <text evidence="1">The sequence shown here is derived from an EMBL/GenBank/DDBJ whole genome shotgun (WGS) entry which is preliminary data.</text>
</comment>
<dbReference type="AlphaFoldDB" id="X1ENU4"/>
<gene>
    <name evidence="1" type="ORF">S03H2_04719</name>
</gene>
<evidence type="ECO:0008006" key="2">
    <source>
        <dbReference type="Google" id="ProtNLM"/>
    </source>
</evidence>
<protein>
    <recommendedName>
        <fullName evidence="2">Tyr recombinase domain-containing protein</fullName>
    </recommendedName>
</protein>
<accession>X1ENU4</accession>